<evidence type="ECO:0000256" key="1">
    <source>
        <dbReference type="ARBA" id="ARBA00001968"/>
    </source>
</evidence>
<dbReference type="EMBL" id="JAGSOT010000009">
    <property type="protein sequence ID" value="MBR7795297.1"/>
    <property type="molecule type" value="Genomic_DNA"/>
</dbReference>
<dbReference type="InterPro" id="IPR013527">
    <property type="entry name" value="YicC-like_N"/>
</dbReference>
<evidence type="ECO:0000256" key="2">
    <source>
        <dbReference type="ARBA" id="ARBA00022722"/>
    </source>
</evidence>
<dbReference type="Pfam" id="PF03755">
    <property type="entry name" value="YicC-like_N"/>
    <property type="match status" value="1"/>
</dbReference>
<sequence>MGKSMTGYGRTDIQMDDTKITIEMKSVNHRFLDVNMKIPLSFMYLEERLKKIVQSYFQRGKIDIYVRVDGKGFTSRKLETDWHLMDQYMSEIKEIKMRYQLSGDVSTAIIPALNEIFTVQELESQSNQFKDQLIDGLKEACRQVVDMREEEGNHLIHDLQERIHRLNLLINQVKNRRTFVVDEYRERIKDRVNQHLTEDMDLNASRIYQEIVLLAEKGDIAEEITRLISHTSHFMRTIESESGDSIGRRLDFITQEMHREANTIGSKSTDSTISEYTVAIKSEVEKIKEQVQNIE</sequence>
<dbReference type="AlphaFoldDB" id="A0A941DTW4"/>
<evidence type="ECO:0000256" key="4">
    <source>
        <dbReference type="ARBA" id="ARBA00022801"/>
    </source>
</evidence>
<comment type="cofactor">
    <cofactor evidence="1">
        <name>a divalent metal cation</name>
        <dbReference type="ChEBI" id="CHEBI:60240"/>
    </cofactor>
</comment>
<dbReference type="GO" id="GO:0016787">
    <property type="term" value="F:hydrolase activity"/>
    <property type="evidence" value="ECO:0007669"/>
    <property type="project" value="UniProtKB-KW"/>
</dbReference>
<gene>
    <name evidence="8" type="ORF">KCX74_04475</name>
</gene>
<protein>
    <submittedName>
        <fullName evidence="8">YicC family protein</fullName>
    </submittedName>
</protein>
<dbReference type="InterPro" id="IPR013551">
    <property type="entry name" value="YicC-like_C"/>
</dbReference>
<evidence type="ECO:0000256" key="3">
    <source>
        <dbReference type="ARBA" id="ARBA00022759"/>
    </source>
</evidence>
<proteinExistence type="inferred from homology"/>
<dbReference type="PANTHER" id="PTHR30636">
    <property type="entry name" value="UPF0701 PROTEIN YICC"/>
    <property type="match status" value="1"/>
</dbReference>
<reference evidence="8" key="1">
    <citation type="submission" date="2021-04" db="EMBL/GenBank/DDBJ databases">
        <title>Isolation and polyphasic classification of algal microorganism.</title>
        <authorList>
            <person name="Wang S."/>
        </authorList>
    </citation>
    <scope>NUCLEOTIDE SEQUENCE</scope>
    <source>
        <strain evidence="8">720a</strain>
    </source>
</reference>
<dbReference type="InterPro" id="IPR005229">
    <property type="entry name" value="YicC/YloC-like"/>
</dbReference>
<comment type="caution">
    <text evidence="8">The sequence shown here is derived from an EMBL/GenBank/DDBJ whole genome shotgun (WGS) entry which is preliminary data.</text>
</comment>
<keyword evidence="9" id="KW-1185">Reference proteome</keyword>
<evidence type="ECO:0000313" key="8">
    <source>
        <dbReference type="EMBL" id="MBR7795297.1"/>
    </source>
</evidence>
<keyword evidence="2" id="KW-0540">Nuclease</keyword>
<evidence type="ECO:0000313" key="9">
    <source>
        <dbReference type="Proteomes" id="UP000675284"/>
    </source>
</evidence>
<evidence type="ECO:0000256" key="5">
    <source>
        <dbReference type="ARBA" id="ARBA00035648"/>
    </source>
</evidence>
<organism evidence="8 9">
    <name type="scientific">Virgibacillus salarius</name>
    <dbReference type="NCBI Taxonomy" id="447199"/>
    <lineage>
        <taxon>Bacteria</taxon>
        <taxon>Bacillati</taxon>
        <taxon>Bacillota</taxon>
        <taxon>Bacilli</taxon>
        <taxon>Bacillales</taxon>
        <taxon>Bacillaceae</taxon>
        <taxon>Virgibacillus</taxon>
    </lineage>
</organism>
<keyword evidence="3" id="KW-0255">Endonuclease</keyword>
<dbReference type="NCBIfam" id="TIGR00255">
    <property type="entry name" value="YicC/YloC family endoribonuclease"/>
    <property type="match status" value="1"/>
</dbReference>
<dbReference type="Proteomes" id="UP000675284">
    <property type="component" value="Unassembled WGS sequence"/>
</dbReference>
<name>A0A941DTW4_9BACI</name>
<accession>A0A941DTW4</accession>
<keyword evidence="4" id="KW-0378">Hydrolase</keyword>
<dbReference type="RefSeq" id="WP_121605243.1">
    <property type="nucleotide sequence ID" value="NZ_JAGSOT010000009.1"/>
</dbReference>
<comment type="similarity">
    <text evidence="5">Belongs to the YicC/YloC family.</text>
</comment>
<evidence type="ECO:0000259" key="7">
    <source>
        <dbReference type="Pfam" id="PF08340"/>
    </source>
</evidence>
<dbReference type="PANTHER" id="PTHR30636:SF3">
    <property type="entry name" value="UPF0701 PROTEIN YICC"/>
    <property type="match status" value="1"/>
</dbReference>
<dbReference type="GO" id="GO:0004521">
    <property type="term" value="F:RNA endonuclease activity"/>
    <property type="evidence" value="ECO:0007669"/>
    <property type="project" value="InterPro"/>
</dbReference>
<dbReference type="Pfam" id="PF08340">
    <property type="entry name" value="YicC-like_C"/>
    <property type="match status" value="1"/>
</dbReference>
<evidence type="ECO:0000259" key="6">
    <source>
        <dbReference type="Pfam" id="PF03755"/>
    </source>
</evidence>
<feature type="domain" description="Endoribonuclease YicC-like N-terminal" evidence="6">
    <location>
        <begin position="3"/>
        <end position="155"/>
    </location>
</feature>
<feature type="domain" description="Endoribonuclease YicC-like C-terminal" evidence="7">
    <location>
        <begin position="174"/>
        <end position="295"/>
    </location>
</feature>